<dbReference type="EMBL" id="RHHQ01000004">
    <property type="protein sequence ID" value="RNB91784.1"/>
    <property type="molecule type" value="Genomic_DNA"/>
</dbReference>
<comment type="caution">
    <text evidence="2">The sequence shown here is derived from an EMBL/GenBank/DDBJ whole genome shotgun (WGS) entry which is preliminary data.</text>
</comment>
<dbReference type="InterPro" id="IPR045864">
    <property type="entry name" value="aa-tRNA-synth_II/BPL/LPL"/>
</dbReference>
<name>A0A3M8DV37_9BACL</name>
<dbReference type="InterPro" id="IPR004143">
    <property type="entry name" value="BPL_LPL_catalytic"/>
</dbReference>
<dbReference type="GO" id="GO:0140096">
    <property type="term" value="F:catalytic activity, acting on a protein"/>
    <property type="evidence" value="ECO:0007669"/>
    <property type="project" value="UniProtKB-ARBA"/>
</dbReference>
<dbReference type="Gene3D" id="3.30.930.10">
    <property type="entry name" value="Bira Bifunctional Protein, Domain 2"/>
    <property type="match status" value="1"/>
</dbReference>
<keyword evidence="2" id="KW-0436">Ligase</keyword>
<feature type="domain" description="BPL/LPL catalytic" evidence="1">
    <location>
        <begin position="44"/>
        <end position="246"/>
    </location>
</feature>
<dbReference type="OrthoDB" id="2080934at2"/>
<dbReference type="PROSITE" id="PS51733">
    <property type="entry name" value="BPL_LPL_CATALYTIC"/>
    <property type="match status" value="1"/>
</dbReference>
<dbReference type="Proteomes" id="UP000271031">
    <property type="component" value="Unassembled WGS sequence"/>
</dbReference>
<proteinExistence type="predicted"/>
<dbReference type="GO" id="GO:0009249">
    <property type="term" value="P:protein lipoylation"/>
    <property type="evidence" value="ECO:0007669"/>
    <property type="project" value="UniProtKB-ARBA"/>
</dbReference>
<dbReference type="PANTHER" id="PTHR43679:SF2">
    <property type="entry name" value="OCTANOYL-[GCVH]:PROTEIN N-OCTANOYLTRANSFERASE"/>
    <property type="match status" value="1"/>
</dbReference>
<reference evidence="2 3" key="1">
    <citation type="submission" date="2018-10" db="EMBL/GenBank/DDBJ databases">
        <title>Phylogenomics of Brevibacillus.</title>
        <authorList>
            <person name="Dunlap C."/>
        </authorList>
    </citation>
    <scope>NUCLEOTIDE SEQUENCE [LARGE SCALE GENOMIC DNA]</scope>
    <source>
        <strain evidence="2 3">JCM 15716</strain>
    </source>
</reference>
<protein>
    <submittedName>
        <fullName evidence="2">Lipoate--protein ligase family protein</fullName>
    </submittedName>
</protein>
<dbReference type="GO" id="GO:0016874">
    <property type="term" value="F:ligase activity"/>
    <property type="evidence" value="ECO:0007669"/>
    <property type="project" value="UniProtKB-KW"/>
</dbReference>
<gene>
    <name evidence="2" type="ORF">EDM56_03260</name>
</gene>
<dbReference type="InterPro" id="IPR050664">
    <property type="entry name" value="Octanoyltrans_LipM/LipL"/>
</dbReference>
<organism evidence="2 3">
    <name type="scientific">Brevibacillus fluminis</name>
    <dbReference type="NCBI Taxonomy" id="511487"/>
    <lineage>
        <taxon>Bacteria</taxon>
        <taxon>Bacillati</taxon>
        <taxon>Bacillota</taxon>
        <taxon>Bacilli</taxon>
        <taxon>Bacillales</taxon>
        <taxon>Paenibacillaceae</taxon>
        <taxon>Brevibacillus</taxon>
    </lineage>
</organism>
<dbReference type="RefSeq" id="WP_122916447.1">
    <property type="nucleotide sequence ID" value="NZ_RHHQ01000004.1"/>
</dbReference>
<evidence type="ECO:0000259" key="1">
    <source>
        <dbReference type="PROSITE" id="PS51733"/>
    </source>
</evidence>
<accession>A0A3M8DV37</accession>
<dbReference type="SUPFAM" id="SSF55681">
    <property type="entry name" value="Class II aaRS and biotin synthetases"/>
    <property type="match status" value="1"/>
</dbReference>
<evidence type="ECO:0000313" key="2">
    <source>
        <dbReference type="EMBL" id="RNB91784.1"/>
    </source>
</evidence>
<dbReference type="GO" id="GO:0016740">
    <property type="term" value="F:transferase activity"/>
    <property type="evidence" value="ECO:0007669"/>
    <property type="project" value="UniProtKB-ARBA"/>
</dbReference>
<evidence type="ECO:0000313" key="3">
    <source>
        <dbReference type="Proteomes" id="UP000271031"/>
    </source>
</evidence>
<dbReference type="Pfam" id="PF21948">
    <property type="entry name" value="LplA-B_cat"/>
    <property type="match status" value="1"/>
</dbReference>
<dbReference type="AlphaFoldDB" id="A0A3M8DV37"/>
<dbReference type="PANTHER" id="PTHR43679">
    <property type="entry name" value="OCTANOYLTRANSFERASE LIPM-RELATED"/>
    <property type="match status" value="1"/>
</dbReference>
<sequence>MTILPANGQQNSGAFLWTDTGTYGGNPIRPLAIDEAIATLMGQEGALPLIHLWVCERALFLGRRDAKLPHLDRVLHTFGKAGYRALLRSSGGACVPLDSGVLNLAIHLPGTSVAIDDFFQLAARLLTAGLMRYGEIAIGEVVGSYCVGDYDFSLNGRKIGGMAQRRTRHGSILQLCINAEPDNRGQLMELFYEQAGLQEMTSNKPIPYMDGTTDTSLSAETKRLVTVSELKEQLYAALSTEWQLTPAPLEVTEAEIESARKHLQDKLGLFSYTAQEMADENWIRRQTSWQPHAEDRSRI</sequence>
<keyword evidence="3" id="KW-1185">Reference proteome</keyword>